<dbReference type="PANTHER" id="PTHR43033">
    <property type="entry name" value="TRNA(ILE)-LYSIDINE SYNTHASE-RELATED"/>
    <property type="match status" value="1"/>
</dbReference>
<dbReference type="CDD" id="cd01992">
    <property type="entry name" value="TilS_N"/>
    <property type="match status" value="1"/>
</dbReference>
<name>A0A7U4JAM8_9SPHN</name>
<dbReference type="Proteomes" id="UP000032300">
    <property type="component" value="Chromosome"/>
</dbReference>
<evidence type="ECO:0000259" key="7">
    <source>
        <dbReference type="Pfam" id="PF01171"/>
    </source>
</evidence>
<organism evidence="8 9">
    <name type="scientific">Sphingomonas hengshuiensis</name>
    <dbReference type="NCBI Taxonomy" id="1609977"/>
    <lineage>
        <taxon>Bacteria</taxon>
        <taxon>Pseudomonadati</taxon>
        <taxon>Pseudomonadota</taxon>
        <taxon>Alphaproteobacteria</taxon>
        <taxon>Sphingomonadales</taxon>
        <taxon>Sphingomonadaceae</taxon>
        <taxon>Sphingomonas</taxon>
    </lineage>
</organism>
<dbReference type="GO" id="GO:0032267">
    <property type="term" value="F:tRNA(Ile)-lysidine synthase activity"/>
    <property type="evidence" value="ECO:0007669"/>
    <property type="project" value="UniProtKB-EC"/>
</dbReference>
<proteinExistence type="inferred from homology"/>
<gene>
    <name evidence="6" type="primary">tilS</name>
    <name evidence="8" type="ORF">TS85_18350</name>
</gene>
<comment type="catalytic activity">
    <reaction evidence="5 6">
        <text>cytidine(34) in tRNA(Ile2) + L-lysine + ATP = lysidine(34) in tRNA(Ile2) + AMP + diphosphate + H(+)</text>
        <dbReference type="Rhea" id="RHEA:43744"/>
        <dbReference type="Rhea" id="RHEA-COMP:10625"/>
        <dbReference type="Rhea" id="RHEA-COMP:10670"/>
        <dbReference type="ChEBI" id="CHEBI:15378"/>
        <dbReference type="ChEBI" id="CHEBI:30616"/>
        <dbReference type="ChEBI" id="CHEBI:32551"/>
        <dbReference type="ChEBI" id="CHEBI:33019"/>
        <dbReference type="ChEBI" id="CHEBI:82748"/>
        <dbReference type="ChEBI" id="CHEBI:83665"/>
        <dbReference type="ChEBI" id="CHEBI:456215"/>
        <dbReference type="EC" id="6.3.4.19"/>
    </reaction>
</comment>
<dbReference type="EC" id="6.3.4.19" evidence="6"/>
<dbReference type="Gene3D" id="3.40.50.620">
    <property type="entry name" value="HUPs"/>
    <property type="match status" value="1"/>
</dbReference>
<accession>A0A7U4JAM8</accession>
<dbReference type="SUPFAM" id="SSF52402">
    <property type="entry name" value="Adenine nucleotide alpha hydrolases-like"/>
    <property type="match status" value="1"/>
</dbReference>
<comment type="domain">
    <text evidence="6">The N-terminal region contains the highly conserved SGGXDS motif, predicted to be a P-loop motif involved in ATP binding.</text>
</comment>
<dbReference type="PANTHER" id="PTHR43033:SF1">
    <property type="entry name" value="TRNA(ILE)-LYSIDINE SYNTHASE-RELATED"/>
    <property type="match status" value="1"/>
</dbReference>
<evidence type="ECO:0000256" key="3">
    <source>
        <dbReference type="ARBA" id="ARBA00022741"/>
    </source>
</evidence>
<keyword evidence="3 6" id="KW-0547">Nucleotide-binding</keyword>
<evidence type="ECO:0000256" key="2">
    <source>
        <dbReference type="ARBA" id="ARBA00022694"/>
    </source>
</evidence>
<dbReference type="EMBL" id="CP010836">
    <property type="protein sequence ID" value="AJP73335.1"/>
    <property type="molecule type" value="Genomic_DNA"/>
</dbReference>
<dbReference type="KEGG" id="sphi:TS85_18350"/>
<dbReference type="InterPro" id="IPR011063">
    <property type="entry name" value="TilS/TtcA_N"/>
</dbReference>
<dbReference type="AlphaFoldDB" id="A0A7U4JAM8"/>
<comment type="function">
    <text evidence="6">Ligates lysine onto the cytidine present at position 34 of the AUA codon-specific tRNA(Ile) that contains the anticodon CAU, in an ATP-dependent manner. Cytidine is converted to lysidine, thus changing the amino acid specificity of the tRNA from methionine to isoleucine.</text>
</comment>
<dbReference type="InterPro" id="IPR012094">
    <property type="entry name" value="tRNA_Ile_lys_synt"/>
</dbReference>
<protein>
    <recommendedName>
        <fullName evidence="6">tRNA(Ile)-lysidine synthase</fullName>
        <ecNumber evidence="6">6.3.4.19</ecNumber>
    </recommendedName>
    <alternativeName>
        <fullName evidence="6">tRNA(Ile)-2-lysyl-cytidine synthase</fullName>
    </alternativeName>
    <alternativeName>
        <fullName evidence="6">tRNA(Ile)-lysidine synthetase</fullName>
    </alternativeName>
</protein>
<reference evidence="8 9" key="1">
    <citation type="journal article" date="2015" name="Int. J. Syst. Evol. Microbiol.">
        <title>Sphingomonas hengshuiensis sp. nov., isolated from lake wetland.</title>
        <authorList>
            <person name="Wei S."/>
            <person name="Wang T."/>
            <person name="Liu H."/>
            <person name="Zhang C."/>
            <person name="Guo J."/>
            <person name="Wang Q."/>
            <person name="Liang K."/>
            <person name="Zhang Z."/>
        </authorList>
    </citation>
    <scope>NUCLEOTIDE SEQUENCE [LARGE SCALE GENOMIC DNA]</scope>
    <source>
        <strain evidence="8 9">WHSC-8</strain>
    </source>
</reference>
<comment type="similarity">
    <text evidence="6">Belongs to the tRNA(Ile)-lysidine synthase family.</text>
</comment>
<dbReference type="Pfam" id="PF01171">
    <property type="entry name" value="ATP_bind_3"/>
    <property type="match status" value="1"/>
</dbReference>
<keyword evidence="1 6" id="KW-0436">Ligase</keyword>
<feature type="domain" description="tRNA(Ile)-lysidine/2-thiocytidine synthase N-terminal" evidence="7">
    <location>
        <begin position="37"/>
        <end position="219"/>
    </location>
</feature>
<reference evidence="8 9" key="2">
    <citation type="submission" date="2015-02" db="EMBL/GenBank/DDBJ databases">
        <title>The complete genome of Sphingomonas hengshuiensis sp. WHSC-8 isolated from soil of Hengshui Lake.</title>
        <authorList>
            <person name="Wei S."/>
            <person name="Guo J."/>
            <person name="Su C."/>
            <person name="Wu R."/>
            <person name="Zhang Z."/>
            <person name="Liang K."/>
            <person name="Li H."/>
            <person name="Wang T."/>
            <person name="Liu H."/>
            <person name="Zhang C."/>
            <person name="Li Z."/>
            <person name="Wang Q."/>
            <person name="Meng J."/>
        </authorList>
    </citation>
    <scope>NUCLEOTIDE SEQUENCE [LARGE SCALE GENOMIC DNA]</scope>
    <source>
        <strain evidence="8 9">WHSC-8</strain>
    </source>
</reference>
<dbReference type="HAMAP" id="MF_01161">
    <property type="entry name" value="tRNA_Ile_lys_synt"/>
    <property type="match status" value="1"/>
</dbReference>
<feature type="binding site" evidence="6">
    <location>
        <begin position="42"/>
        <end position="47"/>
    </location>
    <ligand>
        <name>ATP</name>
        <dbReference type="ChEBI" id="CHEBI:30616"/>
    </ligand>
</feature>
<sequence length="341" mass="35824">MPHKSANELTPPADMVARFRRDLEAITGESPRPDKQLGVAVSGGPDSLALLLLAHAGYPGCVVAATVDHGLRAEAAEEAAVVSALCARLGIAHAVLAPTTALAGPGNLQDRARALRYRLLEAWARGGGDAAHAPWIAVAHQQDDLAETFLMRARRGAGVGGLAAMARARALGEDGPLLVRPLLGWRRDTLAAIVADAGLVAAEDPSNRHPRFDRSRVRALLSATGELPPHRLALAAANLRDAEEALAWVAEREWAARVRVDSEGAVRIDSAGLPYELRRRLAIRAIATLRGGERSGAGGGTGIDRLVAALDSGRSATLAGVAAAPMGAEWRFRMAPPRRSH</sequence>
<dbReference type="GO" id="GO:0006400">
    <property type="term" value="P:tRNA modification"/>
    <property type="evidence" value="ECO:0007669"/>
    <property type="project" value="UniProtKB-UniRule"/>
</dbReference>
<dbReference type="GO" id="GO:0005737">
    <property type="term" value="C:cytoplasm"/>
    <property type="evidence" value="ECO:0007669"/>
    <property type="project" value="UniProtKB-SubCell"/>
</dbReference>
<dbReference type="InterPro" id="IPR012795">
    <property type="entry name" value="tRNA_Ile_lys_synt_N"/>
</dbReference>
<evidence type="ECO:0000313" key="9">
    <source>
        <dbReference type="Proteomes" id="UP000032300"/>
    </source>
</evidence>
<keyword evidence="9" id="KW-1185">Reference proteome</keyword>
<evidence type="ECO:0000256" key="4">
    <source>
        <dbReference type="ARBA" id="ARBA00022840"/>
    </source>
</evidence>
<evidence type="ECO:0000313" key="8">
    <source>
        <dbReference type="EMBL" id="AJP73335.1"/>
    </source>
</evidence>
<dbReference type="InterPro" id="IPR014729">
    <property type="entry name" value="Rossmann-like_a/b/a_fold"/>
</dbReference>
<keyword evidence="4 6" id="KW-0067">ATP-binding</keyword>
<dbReference type="NCBIfam" id="TIGR02432">
    <property type="entry name" value="lysidine_TilS_N"/>
    <property type="match status" value="1"/>
</dbReference>
<evidence type="ECO:0000256" key="5">
    <source>
        <dbReference type="ARBA" id="ARBA00048539"/>
    </source>
</evidence>
<keyword evidence="2 6" id="KW-0819">tRNA processing</keyword>
<evidence type="ECO:0000256" key="1">
    <source>
        <dbReference type="ARBA" id="ARBA00022598"/>
    </source>
</evidence>
<dbReference type="RefSeq" id="WP_227698533.1">
    <property type="nucleotide sequence ID" value="NZ_CP010836.1"/>
</dbReference>
<evidence type="ECO:0000256" key="6">
    <source>
        <dbReference type="HAMAP-Rule" id="MF_01161"/>
    </source>
</evidence>
<dbReference type="GO" id="GO:0005524">
    <property type="term" value="F:ATP binding"/>
    <property type="evidence" value="ECO:0007669"/>
    <property type="project" value="UniProtKB-UniRule"/>
</dbReference>
<keyword evidence="6" id="KW-0963">Cytoplasm</keyword>
<comment type="subcellular location">
    <subcellularLocation>
        <location evidence="6">Cytoplasm</location>
    </subcellularLocation>
</comment>